<sequence length="17" mass="2175">MRGFLNMKRYHLFVQAY</sequence>
<protein>
    <submittedName>
        <fullName evidence="1">Uncharacterized protein</fullName>
    </submittedName>
</protein>
<proteinExistence type="predicted"/>
<accession>A0A0K2U6C7</accession>
<dbReference type="AlphaFoldDB" id="A0A0K2U6C7"/>
<evidence type="ECO:0000313" key="1">
    <source>
        <dbReference type="EMBL" id="CDW33783.1"/>
    </source>
</evidence>
<organism evidence="1">
    <name type="scientific">Lepeophtheirus salmonis</name>
    <name type="common">Salmon louse</name>
    <name type="synonym">Caligus salmonis</name>
    <dbReference type="NCBI Taxonomy" id="72036"/>
    <lineage>
        <taxon>Eukaryota</taxon>
        <taxon>Metazoa</taxon>
        <taxon>Ecdysozoa</taxon>
        <taxon>Arthropoda</taxon>
        <taxon>Crustacea</taxon>
        <taxon>Multicrustacea</taxon>
        <taxon>Hexanauplia</taxon>
        <taxon>Copepoda</taxon>
        <taxon>Siphonostomatoida</taxon>
        <taxon>Caligidae</taxon>
        <taxon>Lepeophtheirus</taxon>
    </lineage>
</organism>
<dbReference type="EMBL" id="HACA01016422">
    <property type="protein sequence ID" value="CDW33783.1"/>
    <property type="molecule type" value="Transcribed_RNA"/>
</dbReference>
<name>A0A0K2U6C7_LEPSM</name>
<reference evidence="1" key="1">
    <citation type="submission" date="2014-05" db="EMBL/GenBank/DDBJ databases">
        <authorList>
            <person name="Chronopoulou M."/>
        </authorList>
    </citation>
    <scope>NUCLEOTIDE SEQUENCE</scope>
    <source>
        <tissue evidence="1">Whole organism</tissue>
    </source>
</reference>